<comment type="caution">
    <text evidence="2">The sequence shown here is derived from an EMBL/GenBank/DDBJ whole genome shotgun (WGS) entry which is preliminary data.</text>
</comment>
<evidence type="ECO:0000313" key="4">
    <source>
        <dbReference type="Proteomes" id="UP001066276"/>
    </source>
</evidence>
<evidence type="ECO:0000313" key="3">
    <source>
        <dbReference type="EMBL" id="KAJ1146805.1"/>
    </source>
</evidence>
<keyword evidence="4" id="KW-1185">Reference proteome</keyword>
<dbReference type="Proteomes" id="UP001066276">
    <property type="component" value="Chromosome 6"/>
</dbReference>
<gene>
    <name evidence="2" type="ORF">NDU88_013026</name>
    <name evidence="3" type="ORF">NDU88_013064</name>
</gene>
<feature type="region of interest" description="Disordered" evidence="1">
    <location>
        <begin position="1"/>
        <end position="49"/>
    </location>
</feature>
<organism evidence="2 4">
    <name type="scientific">Pleurodeles waltl</name>
    <name type="common">Iberian ribbed newt</name>
    <dbReference type="NCBI Taxonomy" id="8319"/>
    <lineage>
        <taxon>Eukaryota</taxon>
        <taxon>Metazoa</taxon>
        <taxon>Chordata</taxon>
        <taxon>Craniata</taxon>
        <taxon>Vertebrata</taxon>
        <taxon>Euteleostomi</taxon>
        <taxon>Amphibia</taxon>
        <taxon>Batrachia</taxon>
        <taxon>Caudata</taxon>
        <taxon>Salamandroidea</taxon>
        <taxon>Salamandridae</taxon>
        <taxon>Pleurodelinae</taxon>
        <taxon>Pleurodeles</taxon>
    </lineage>
</organism>
<dbReference type="AlphaFoldDB" id="A0AAV7R1U2"/>
<proteinExistence type="predicted"/>
<evidence type="ECO:0000313" key="2">
    <source>
        <dbReference type="EMBL" id="KAJ1146766.1"/>
    </source>
</evidence>
<dbReference type="EMBL" id="JANPWB010000010">
    <property type="protein sequence ID" value="KAJ1146805.1"/>
    <property type="molecule type" value="Genomic_DNA"/>
</dbReference>
<protein>
    <submittedName>
        <fullName evidence="2">Uncharacterized protein</fullName>
    </submittedName>
</protein>
<name>A0AAV7R1U2_PLEWA</name>
<evidence type="ECO:0000256" key="1">
    <source>
        <dbReference type="SAM" id="MobiDB-lite"/>
    </source>
</evidence>
<feature type="compositionally biased region" description="Polar residues" evidence="1">
    <location>
        <begin position="28"/>
        <end position="46"/>
    </location>
</feature>
<dbReference type="EMBL" id="JANPWB010000010">
    <property type="protein sequence ID" value="KAJ1146766.1"/>
    <property type="molecule type" value="Genomic_DNA"/>
</dbReference>
<sequence>MPASWREKRKKERNRRRDRGRWRAEPKATTTGKEVSKTPSPRQSINGELKGIRGRKYRFLIAATRETNPREKAIGDTSHAPGGAWLPQALLDSLKNTNPIESWWEGPPFCNEEIEQTQSMERLTKVQKRL</sequence>
<reference evidence="2" key="1">
    <citation type="journal article" date="2022" name="bioRxiv">
        <title>Sequencing and chromosome-scale assembly of the giantPleurodeles waltlgenome.</title>
        <authorList>
            <person name="Brown T."/>
            <person name="Elewa A."/>
            <person name="Iarovenko S."/>
            <person name="Subramanian E."/>
            <person name="Araus A.J."/>
            <person name="Petzold A."/>
            <person name="Susuki M."/>
            <person name="Suzuki K.-i.T."/>
            <person name="Hayashi T."/>
            <person name="Toyoda A."/>
            <person name="Oliveira C."/>
            <person name="Osipova E."/>
            <person name="Leigh N.D."/>
            <person name="Simon A."/>
            <person name="Yun M.H."/>
        </authorList>
    </citation>
    <scope>NUCLEOTIDE SEQUENCE</scope>
    <source>
        <strain evidence="2">20211129_DDA</strain>
        <tissue evidence="2">Liver</tissue>
    </source>
</reference>
<accession>A0AAV7R1U2</accession>
<feature type="compositionally biased region" description="Basic residues" evidence="1">
    <location>
        <begin position="7"/>
        <end position="20"/>
    </location>
</feature>